<dbReference type="AlphaFoldDB" id="A0A4V2K0R1"/>
<dbReference type="OrthoDB" id="3199367at2759"/>
<dbReference type="EMBL" id="ML143409">
    <property type="protein sequence ID" value="TBU29933.1"/>
    <property type="molecule type" value="Genomic_DNA"/>
</dbReference>
<organism evidence="4">
    <name type="scientific">Dichomitus squalens</name>
    <dbReference type="NCBI Taxonomy" id="114155"/>
    <lineage>
        <taxon>Eukaryota</taxon>
        <taxon>Fungi</taxon>
        <taxon>Dikarya</taxon>
        <taxon>Basidiomycota</taxon>
        <taxon>Agaricomycotina</taxon>
        <taxon>Agaricomycetes</taxon>
        <taxon>Polyporales</taxon>
        <taxon>Polyporaceae</taxon>
        <taxon>Dichomitus</taxon>
    </lineage>
</organism>
<dbReference type="InterPro" id="IPR018466">
    <property type="entry name" value="Kre9/Knh1-like_N"/>
</dbReference>
<reference evidence="4" key="1">
    <citation type="submission" date="2019-01" db="EMBL/GenBank/DDBJ databases">
        <title>Draft genome sequences of three monokaryotic isolates of the white-rot basidiomycete fungus Dichomitus squalens.</title>
        <authorList>
            <consortium name="DOE Joint Genome Institute"/>
            <person name="Lopez S.C."/>
            <person name="Andreopoulos B."/>
            <person name="Pangilinan J."/>
            <person name="Lipzen A."/>
            <person name="Riley R."/>
            <person name="Ahrendt S."/>
            <person name="Ng V."/>
            <person name="Barry K."/>
            <person name="Daum C."/>
            <person name="Grigoriev I.V."/>
            <person name="Hilden K.S."/>
            <person name="Makela M.R."/>
            <person name="de Vries R.P."/>
        </authorList>
    </citation>
    <scope>NUCLEOTIDE SEQUENCE [LARGE SCALE GENOMIC DNA]</scope>
    <source>
        <strain evidence="4">OM18370.1</strain>
    </source>
</reference>
<evidence type="ECO:0000313" key="4">
    <source>
        <dbReference type="EMBL" id="TBU29933.1"/>
    </source>
</evidence>
<evidence type="ECO:0000256" key="1">
    <source>
        <dbReference type="ARBA" id="ARBA00022729"/>
    </source>
</evidence>
<protein>
    <recommendedName>
        <fullName evidence="3">Yeast cell wall synthesis Kre9/Knh1-like N-terminal domain-containing protein</fullName>
    </recommendedName>
</protein>
<feature type="domain" description="Yeast cell wall synthesis Kre9/Knh1-like N-terminal" evidence="3">
    <location>
        <begin position="47"/>
        <end position="140"/>
    </location>
</feature>
<dbReference type="Proteomes" id="UP000292957">
    <property type="component" value="Unassembled WGS sequence"/>
</dbReference>
<sequence>MFASTKFLAAFSVLAAAAAAVSAAPAKVFEPTNGNVDVVFRPHITAPTAGVVWQAGSSQTITWDASNIPAENQNQTGLILLGYIEDGDVNEHLDIQHPLAVNFPITAGSVTVNVPQVPARDDYVIVVFGDSGNASPKFTITNSTASASSAVQSATSFSIPSASSFFSFPALPTA</sequence>
<proteinExistence type="predicted"/>
<keyword evidence="1 2" id="KW-0732">Signal</keyword>
<evidence type="ECO:0000256" key="2">
    <source>
        <dbReference type="SAM" id="SignalP"/>
    </source>
</evidence>
<gene>
    <name evidence="4" type="ORF">BD311DRAFT_777144</name>
</gene>
<accession>A0A4V2K0R1</accession>
<feature type="signal peptide" evidence="2">
    <location>
        <begin position="1"/>
        <end position="23"/>
    </location>
</feature>
<evidence type="ECO:0000259" key="3">
    <source>
        <dbReference type="Pfam" id="PF10342"/>
    </source>
</evidence>
<name>A0A4V2K0R1_9APHY</name>
<feature type="chain" id="PRO_5021035413" description="Yeast cell wall synthesis Kre9/Knh1-like N-terminal domain-containing protein" evidence="2">
    <location>
        <begin position="24"/>
        <end position="174"/>
    </location>
</feature>
<dbReference type="Pfam" id="PF10342">
    <property type="entry name" value="Kre9_KNH"/>
    <property type="match status" value="1"/>
</dbReference>